<dbReference type="Pfam" id="PF12226">
    <property type="entry name" value="Astro_capsid_p"/>
    <property type="match status" value="1"/>
</dbReference>
<dbReference type="EMBL" id="JN420352">
    <property type="protein sequence ID" value="AEM37619.1"/>
    <property type="molecule type" value="Genomic_RNA"/>
</dbReference>
<feature type="domain" description="Astrovirus capsid protein inner core" evidence="11">
    <location>
        <begin position="17"/>
        <end position="259"/>
    </location>
</feature>
<dbReference type="InterPro" id="IPR029053">
    <property type="entry name" value="Viral_coat"/>
</dbReference>
<dbReference type="InterPro" id="IPR004337">
    <property type="entry name" value="Astro_capsid_N"/>
</dbReference>
<evidence type="ECO:0000256" key="8">
    <source>
        <dbReference type="ARBA" id="ARBA00046099"/>
    </source>
</evidence>
<organism evidence="12">
    <name type="scientific">California sea lion astrovirus 5</name>
    <dbReference type="NCBI Taxonomy" id="1073954"/>
    <lineage>
        <taxon>Viruses</taxon>
        <taxon>Riboviria</taxon>
        <taxon>Orthornavirae</taxon>
        <taxon>Pisuviricota</taxon>
        <taxon>Stelpaviricetes</taxon>
        <taxon>Stellavirales</taxon>
        <taxon>Astroviridae</taxon>
    </lineage>
</organism>
<evidence type="ECO:0000256" key="9">
    <source>
        <dbReference type="ARBA" id="ARBA00046492"/>
    </source>
</evidence>
<evidence type="ECO:0000256" key="1">
    <source>
        <dbReference type="ARBA" id="ARBA00004328"/>
    </source>
</evidence>
<comment type="subunit">
    <text evidence="9">Heterodimer with spike protein VP25. The spikes form a globular dimer with 30 spikes covering the mature virion. Spike protein VP25 that lacks the core attachment region may need to dimerize with spike protein VP27 to remain stably bound to the viral particle.</text>
</comment>
<evidence type="ECO:0000313" key="12">
    <source>
        <dbReference type="EMBL" id="AEM37619.1"/>
    </source>
</evidence>
<protein>
    <recommendedName>
        <fullName evidence="2">Capsid polyprotein VP90</fullName>
    </recommendedName>
</protein>
<proteinExistence type="predicted"/>
<feature type="compositionally biased region" description="Basic residues" evidence="10">
    <location>
        <begin position="17"/>
        <end position="31"/>
    </location>
</feature>
<dbReference type="Gene3D" id="2.60.120.20">
    <property type="match status" value="1"/>
</dbReference>
<keyword evidence="3" id="KW-0167">Capsid protein</keyword>
<dbReference type="GO" id="GO:0043655">
    <property type="term" value="C:host extracellular space"/>
    <property type="evidence" value="ECO:0007669"/>
    <property type="project" value="UniProtKB-SubCell"/>
</dbReference>
<evidence type="ECO:0000256" key="7">
    <source>
        <dbReference type="ARBA" id="ARBA00045819"/>
    </source>
</evidence>
<dbReference type="GO" id="GO:0019028">
    <property type="term" value="C:viral capsid"/>
    <property type="evidence" value="ECO:0007669"/>
    <property type="project" value="UniProtKB-KW"/>
</dbReference>
<evidence type="ECO:0000256" key="2">
    <source>
        <dbReference type="ARBA" id="ARBA00021246"/>
    </source>
</evidence>
<feature type="region of interest" description="Disordered" evidence="10">
    <location>
        <begin position="1"/>
        <end position="63"/>
    </location>
</feature>
<comment type="function">
    <text evidence="7">Self-assembles to form an icosahedral capsid with a T=3 symmetry, about 43 nm in diameter. This forms contains only 30 spikes located on the icosahedral 2-fold axes.</text>
</comment>
<evidence type="ECO:0000256" key="3">
    <source>
        <dbReference type="ARBA" id="ARBA00022561"/>
    </source>
</evidence>
<dbReference type="Pfam" id="PF03115">
    <property type="entry name" value="Astro_capsid_N"/>
    <property type="match status" value="1"/>
</dbReference>
<feature type="compositionally biased region" description="Basic and acidic residues" evidence="10">
    <location>
        <begin position="1"/>
        <end position="11"/>
    </location>
</feature>
<comment type="subcellular location">
    <subcellularLocation>
        <location evidence="5">Host extracellular space</location>
    </subcellularLocation>
    <subcellularLocation>
        <location evidence="1">Virion</location>
    </subcellularLocation>
</comment>
<comment type="function">
    <text evidence="6">VP25 and VP27 Forms the spikes at the surface of the virion. This forms contains only 30 spikes located on the icosahedral 2-fold axes. Plays a role in the attachment to target host cell. This attachment induces virion internalization through clathrin-dependent endocytosis.</text>
</comment>
<evidence type="ECO:0000259" key="11">
    <source>
        <dbReference type="Pfam" id="PF03115"/>
    </source>
</evidence>
<accession>G1JYU0</accession>
<evidence type="ECO:0000256" key="5">
    <source>
        <dbReference type="ARBA" id="ARBA00034475"/>
    </source>
</evidence>
<reference evidence="12" key="1">
    <citation type="journal article" date="2011" name="J. Virol.">
        <title>The fecal viral flora of california sea lions.</title>
        <authorList>
            <person name="Li L."/>
            <person name="Shan T."/>
            <person name="Wang C."/>
            <person name="Cote C."/>
            <person name="Kolman J."/>
            <person name="Onions D."/>
            <person name="Gulland F.M."/>
            <person name="Delwart E."/>
        </authorList>
    </citation>
    <scope>NUCLEOTIDE SEQUENCE</scope>
    <source>
        <strain evidence="12">1148</strain>
    </source>
</reference>
<evidence type="ECO:0000256" key="6">
    <source>
        <dbReference type="ARBA" id="ARBA00045510"/>
    </source>
</evidence>
<feature type="non-terminal residue" evidence="12">
    <location>
        <position position="766"/>
    </location>
</feature>
<evidence type="ECO:0000256" key="4">
    <source>
        <dbReference type="ARBA" id="ARBA00022844"/>
    </source>
</evidence>
<sequence>MASKSDKKVTVEVKSNGRNRSKSRSRSQSRGRKSDVKITVNSKPRGARGGAGRGKRQSNNRVRKLVKQQLDKSGVTGPKPAIRQKATATLGTINANSSDKTELEALILCNPILVKDNTGNNTFGPIVALGAQYSLWRIRHLCLKFTPLVGQSAVTGTVLRASLNPTAVPSSTGWSGLGARKHIDIVVGKPATFKLRASDLSGPREGWWLTNTNNSGDTTLGPSVEVHSLGRTMSAYKSSAYEGGLFLCEMVAEWEFSGYSANPNLVSLEKNKEDGVQVSFTGQANEPLKMTVSSSTLFAMVTEERSTYRGTYSRAVGDSVSDTIWSIVDTAVSAASSTVPPPFGWLISGGYWFVKKIAGRSRNSQQAEYLVYASYDDALADRPAICSGTAAVLSQTPHTADLSFAQINEPSTGLAKHPTVQSRNIPDITDEVYLRTVLYPMLSGPEFAHTWCNSSSTQQHLVVGLDTTRNTHINNVWRIGSRGDWSPTFYNRDLERIPPPRANLSVYLNETKIGDVLMAYQHVVANNVLSLFYVKLTKTQSISYNQVCKTTKVETSNTLAIVTGTGELRTITLNQGTWYLFVAIGTGTGSGWRWTTTTMPGAIEISPYSYLFTRGTGDELLLPGTTNIQAWRPRAVNFQTLEELDVVDAADCGDDASIYAEVAAADEDSDSESSLDETDDDDDDLFFESDAPSDNEVERRRELFYKQLIISGIPEKQAEHAVKRAFPTERDQKEKGAFLCALADGFSPRQARANAREETDEFFKSR</sequence>
<feature type="region of interest" description="Disordered" evidence="10">
    <location>
        <begin position="664"/>
        <end position="694"/>
    </location>
</feature>
<keyword evidence="4" id="KW-0946">Virion</keyword>
<comment type="function">
    <text evidence="8">The immature virion is composed of 180 VP70 subunits with 90 dimeric spikes and displays a T=3 icosahedral symmetry. During maturation, VP70 undergoes a loss of 60 peripentonal spikes, which likely plays an important role in viral infectivity.</text>
</comment>
<evidence type="ECO:0000256" key="10">
    <source>
        <dbReference type="SAM" id="MobiDB-lite"/>
    </source>
</evidence>
<dbReference type="InterPro" id="IPR022027">
    <property type="entry name" value="Astro_capsid_p"/>
</dbReference>
<name>G1JYU0_9VIRU</name>
<feature type="compositionally biased region" description="Basic residues" evidence="10">
    <location>
        <begin position="53"/>
        <end position="63"/>
    </location>
</feature>